<evidence type="ECO:0000313" key="1">
    <source>
        <dbReference type="EMBL" id="EIM05016.1"/>
    </source>
</evidence>
<proteinExistence type="predicted"/>
<dbReference type="Proteomes" id="UP000004725">
    <property type="component" value="Unassembled WGS sequence"/>
</dbReference>
<comment type="caution">
    <text evidence="1">The sequence shown here is derived from an EMBL/GenBank/DDBJ whole genome shotgun (WGS) entry which is preliminary data.</text>
</comment>
<protein>
    <submittedName>
        <fullName evidence="1">Uncharacterized protein</fullName>
    </submittedName>
</protein>
<dbReference type="RefSeq" id="WP_006831602.1">
    <property type="nucleotide sequence ID" value="NZ_AJYB01000101.1"/>
</dbReference>
<accession>A0AA87IHL3</accession>
<name>A0AA87IHL3_9BACL</name>
<evidence type="ECO:0000313" key="2">
    <source>
        <dbReference type="Proteomes" id="UP000004725"/>
    </source>
</evidence>
<dbReference type="AlphaFoldDB" id="A0AA87IHL3"/>
<organism evidence="1 2">
    <name type="scientific">Planococcus antarcticus DSM 14505</name>
    <dbReference type="NCBI Taxonomy" id="1185653"/>
    <lineage>
        <taxon>Bacteria</taxon>
        <taxon>Bacillati</taxon>
        <taxon>Bacillota</taxon>
        <taxon>Bacilli</taxon>
        <taxon>Bacillales</taxon>
        <taxon>Caryophanaceae</taxon>
        <taxon>Planococcus</taxon>
    </lineage>
</organism>
<reference evidence="1 2" key="1">
    <citation type="journal article" date="2012" name="J. Bacteriol.">
        <title>Genome Sequence of the Antarctic Psychrophile Bacterium Planococcus antarcticus DSM 14505.</title>
        <authorList>
            <person name="Margolles A."/>
            <person name="Gueimonde M."/>
            <person name="Sanchez B."/>
        </authorList>
    </citation>
    <scope>NUCLEOTIDE SEQUENCE [LARGE SCALE GENOMIC DNA]</scope>
    <source>
        <strain evidence="1 2">DSM 14505</strain>
    </source>
</reference>
<sequence>MLRHLLTSSSAGAPANTHDVKECFGDLKHDQDVPWSTYRQAVSRVRQALKACAIPDVIETATEKKAYYYNGSFPYIIFYRVDDETE</sequence>
<gene>
    <name evidence="1" type="ORF">A1A1_18347</name>
</gene>
<dbReference type="EMBL" id="AJYB01000101">
    <property type="protein sequence ID" value="EIM05016.1"/>
    <property type="molecule type" value="Genomic_DNA"/>
</dbReference>